<feature type="domain" description="DUF1653" evidence="1">
    <location>
        <begin position="10"/>
        <end position="71"/>
    </location>
</feature>
<protein>
    <submittedName>
        <fullName evidence="2">DUF1653 domain-containing protein</fullName>
    </submittedName>
</protein>
<evidence type="ECO:0000313" key="3">
    <source>
        <dbReference type="Proteomes" id="UP000754644"/>
    </source>
</evidence>
<accession>A0A972VZE1</accession>
<dbReference type="AlphaFoldDB" id="A0A972VZE1"/>
<evidence type="ECO:0000259" key="1">
    <source>
        <dbReference type="Pfam" id="PF07866"/>
    </source>
</evidence>
<dbReference type="Proteomes" id="UP000754644">
    <property type="component" value="Unassembled WGS sequence"/>
</dbReference>
<gene>
    <name evidence="2" type="ORF">HQ497_13350</name>
</gene>
<reference evidence="2" key="1">
    <citation type="submission" date="2020-05" db="EMBL/GenBank/DDBJ databases">
        <title>Sulfur intermediates as new biogeochemical hubs in an aquatic model microbial ecosystem.</title>
        <authorList>
            <person name="Vigneron A."/>
        </authorList>
    </citation>
    <scope>NUCLEOTIDE SEQUENCE</scope>
    <source>
        <strain evidence="2">Bin.250</strain>
    </source>
</reference>
<evidence type="ECO:0000313" key="2">
    <source>
        <dbReference type="EMBL" id="NQV66341.1"/>
    </source>
</evidence>
<dbReference type="InterPro" id="IPR037135">
    <property type="entry name" value="DUF1653-like_dom_sf"/>
</dbReference>
<organism evidence="2 3">
    <name type="scientific">SAR86 cluster bacterium</name>
    <dbReference type="NCBI Taxonomy" id="2030880"/>
    <lineage>
        <taxon>Bacteria</taxon>
        <taxon>Pseudomonadati</taxon>
        <taxon>Pseudomonadota</taxon>
        <taxon>Gammaproteobacteria</taxon>
        <taxon>SAR86 cluster</taxon>
    </lineage>
</organism>
<sequence>MHKTETFLAGHYRHYKGQHYEVVLVANHSETEEPLVIYRCLYGDFSWWARPLAMFAESVRIDGESVPRFAYIGPAPDPVIVPPGEPTLGEAS</sequence>
<dbReference type="InterPro" id="IPR023387">
    <property type="entry name" value="DUF1653-like_dom"/>
</dbReference>
<proteinExistence type="predicted"/>
<comment type="caution">
    <text evidence="2">The sequence shown here is derived from an EMBL/GenBank/DDBJ whole genome shotgun (WGS) entry which is preliminary data.</text>
</comment>
<dbReference type="EMBL" id="JABMOJ010000501">
    <property type="protein sequence ID" value="NQV66341.1"/>
    <property type="molecule type" value="Genomic_DNA"/>
</dbReference>
<name>A0A972VZE1_9GAMM</name>
<dbReference type="Gene3D" id="2.30.30.320">
    <property type="entry name" value="DUF1653-like domain"/>
    <property type="match status" value="1"/>
</dbReference>
<dbReference type="Pfam" id="PF07866">
    <property type="entry name" value="DUF1653"/>
    <property type="match status" value="1"/>
</dbReference>